<comment type="caution">
    <text evidence="2">The sequence shown here is derived from an EMBL/GenBank/DDBJ whole genome shotgun (WGS) entry which is preliminary data.</text>
</comment>
<dbReference type="EMBL" id="CADIJS010000002">
    <property type="protein sequence ID" value="CAB3684708.1"/>
    <property type="molecule type" value="Genomic_DNA"/>
</dbReference>
<evidence type="ECO:0000313" key="3">
    <source>
        <dbReference type="Proteomes" id="UP000494116"/>
    </source>
</evidence>
<gene>
    <name evidence="2" type="ORF">LMG1873_01783</name>
</gene>
<sequence length="124" mass="13040">MQRFQPALAVRQLLLPILGPTIWMAHFLAIYIVNALACARPGSLLAQHAGPLPVSSWLIVAASVAALAALTATAALAQRQRAHGYNDAPASARFRAWLTGALCLLSGLAVVWQTVPVFLVTACG</sequence>
<protein>
    <submittedName>
        <fullName evidence="2">Uncharacterized protein</fullName>
    </submittedName>
</protein>
<keyword evidence="1" id="KW-0472">Membrane</keyword>
<keyword evidence="3" id="KW-1185">Reference proteome</keyword>
<evidence type="ECO:0000313" key="2">
    <source>
        <dbReference type="EMBL" id="CAB3684708.1"/>
    </source>
</evidence>
<accession>A0ABN7EYB1</accession>
<keyword evidence="1" id="KW-0812">Transmembrane</keyword>
<feature type="transmembrane region" description="Helical" evidence="1">
    <location>
        <begin position="97"/>
        <end position="119"/>
    </location>
</feature>
<evidence type="ECO:0000256" key="1">
    <source>
        <dbReference type="SAM" id="Phobius"/>
    </source>
</evidence>
<feature type="transmembrane region" description="Helical" evidence="1">
    <location>
        <begin position="12"/>
        <end position="37"/>
    </location>
</feature>
<dbReference type="Proteomes" id="UP000494116">
    <property type="component" value="Unassembled WGS sequence"/>
</dbReference>
<name>A0ABN7EYB1_9BURK</name>
<organism evidence="2 3">
    <name type="scientific">Achromobacter piechaudii</name>
    <dbReference type="NCBI Taxonomy" id="72556"/>
    <lineage>
        <taxon>Bacteria</taxon>
        <taxon>Pseudomonadati</taxon>
        <taxon>Pseudomonadota</taxon>
        <taxon>Betaproteobacteria</taxon>
        <taxon>Burkholderiales</taxon>
        <taxon>Alcaligenaceae</taxon>
        <taxon>Achromobacter</taxon>
    </lineage>
</organism>
<feature type="transmembrane region" description="Helical" evidence="1">
    <location>
        <begin position="57"/>
        <end position="77"/>
    </location>
</feature>
<reference evidence="2 3" key="1">
    <citation type="submission" date="2020-04" db="EMBL/GenBank/DDBJ databases">
        <authorList>
            <person name="De Canck E."/>
        </authorList>
    </citation>
    <scope>NUCLEOTIDE SEQUENCE [LARGE SCALE GENOMIC DNA]</scope>
    <source>
        <strain evidence="2 3">LMG 1873</strain>
    </source>
</reference>
<proteinExistence type="predicted"/>
<dbReference type="RefSeq" id="WP_156487062.1">
    <property type="nucleotide sequence ID" value="NZ_CADIJS010000002.1"/>
</dbReference>
<keyword evidence="1" id="KW-1133">Transmembrane helix</keyword>